<proteinExistence type="predicted"/>
<name>A0A1H2RMD2_9RHOB</name>
<evidence type="ECO:0000313" key="2">
    <source>
        <dbReference type="EMBL" id="SDW20581.1"/>
    </source>
</evidence>
<dbReference type="Proteomes" id="UP000199118">
    <property type="component" value="Unassembled WGS sequence"/>
</dbReference>
<gene>
    <name evidence="2" type="ORF">SAMN05444336_101406</name>
</gene>
<dbReference type="Pfam" id="PF03061">
    <property type="entry name" value="4HBT"/>
    <property type="match status" value="1"/>
</dbReference>
<reference evidence="2 3" key="1">
    <citation type="submission" date="2016-10" db="EMBL/GenBank/DDBJ databases">
        <authorList>
            <person name="de Groot N.N."/>
        </authorList>
    </citation>
    <scope>NUCLEOTIDE SEQUENCE [LARGE SCALE GENOMIC DNA]</scope>
    <source>
        <strain evidence="2 3">DSM 17890</strain>
    </source>
</reference>
<keyword evidence="3" id="KW-1185">Reference proteome</keyword>
<feature type="domain" description="Thioesterase" evidence="1">
    <location>
        <begin position="53"/>
        <end position="122"/>
    </location>
</feature>
<dbReference type="SUPFAM" id="SSF54637">
    <property type="entry name" value="Thioesterase/thiol ester dehydrase-isomerase"/>
    <property type="match status" value="1"/>
</dbReference>
<dbReference type="EMBL" id="FNMZ01000001">
    <property type="protein sequence ID" value="SDW20581.1"/>
    <property type="molecule type" value="Genomic_DNA"/>
</dbReference>
<evidence type="ECO:0000259" key="1">
    <source>
        <dbReference type="Pfam" id="PF03061"/>
    </source>
</evidence>
<dbReference type="InterPro" id="IPR029069">
    <property type="entry name" value="HotDog_dom_sf"/>
</dbReference>
<organism evidence="2 3">
    <name type="scientific">Albimonas donghaensis</name>
    <dbReference type="NCBI Taxonomy" id="356660"/>
    <lineage>
        <taxon>Bacteria</taxon>
        <taxon>Pseudomonadati</taxon>
        <taxon>Pseudomonadota</taxon>
        <taxon>Alphaproteobacteria</taxon>
        <taxon>Rhodobacterales</taxon>
        <taxon>Paracoccaceae</taxon>
        <taxon>Albimonas</taxon>
    </lineage>
</organism>
<dbReference type="CDD" id="cd03443">
    <property type="entry name" value="PaaI_thioesterase"/>
    <property type="match status" value="1"/>
</dbReference>
<dbReference type="Gene3D" id="3.10.129.10">
    <property type="entry name" value="Hotdog Thioesterase"/>
    <property type="match status" value="1"/>
</dbReference>
<evidence type="ECO:0000313" key="3">
    <source>
        <dbReference type="Proteomes" id="UP000199118"/>
    </source>
</evidence>
<dbReference type="STRING" id="356660.SAMN05444336_101406"/>
<dbReference type="InterPro" id="IPR006683">
    <property type="entry name" value="Thioestr_dom"/>
</dbReference>
<sequence>MTTPRTTHFNEAELGAYLDEVFPETAGRFVVEQVAPMFVRMRMKIGPLDLRPGGTISGPAMFTLADCAYYAVTLAMIGRQALTVTTNCSINFMRKPEPRDLICEARIFKLGRVLSVGDATILSPGVEGPVAHATLTYSIPPAPLAP</sequence>
<dbReference type="RefSeq" id="WP_092679458.1">
    <property type="nucleotide sequence ID" value="NZ_FNMZ01000001.1"/>
</dbReference>
<dbReference type="AlphaFoldDB" id="A0A1H2RMD2"/>
<protein>
    <submittedName>
        <fullName evidence="2">Uncharacterized domain 1-containing protein</fullName>
    </submittedName>
</protein>
<dbReference type="OrthoDB" id="9805304at2"/>
<accession>A0A1H2RMD2</accession>
<dbReference type="GO" id="GO:0016790">
    <property type="term" value="F:thiolester hydrolase activity"/>
    <property type="evidence" value="ECO:0007669"/>
    <property type="project" value="UniProtKB-ARBA"/>
</dbReference>